<sequence length="421" mass="48159">MEHHRNERAVETGDTRENPLTNGIVRHDSHMQKYGQEARERYGDTNTHAQRLIAPTRKACSVSVLTLYCESSMNIRNLMVAVTPGAHDRVAEMPYKVHHNSIRRMVACQRTNCGHFKQTAVYFTCRATEKFRSQLCGPLLALLVSVNSAIRGRHTEIDITRSAYNVDILRSIRRDRYFEVDVVEDHRWYRRDRHSELLSICGRCRQSTSNSGCRKAPLVTLYNLRLHLYMTLTAMSTWDSDHNPRDLKKTLLPRLSCTMILVCDILHRNTSQEEERKIKSIIESLINEADINISDGKINIKTKFNGTAIDDQLYIVPETYESIAGRVWIRKFGLNLCNLDIHDTVVSTVTLIDTFENMDQVAQMYPVLCNGKIGKIPDVVVSLKLRKGAQPVFHRECEVPFALMKKADAELDTLEAEGVLT</sequence>
<reference evidence="2 3" key="1">
    <citation type="submission" date="2023-02" db="EMBL/GenBank/DDBJ databases">
        <title>LHISI_Scaffold_Assembly.</title>
        <authorList>
            <person name="Stuart O.P."/>
            <person name="Cleave R."/>
            <person name="Magrath M.J.L."/>
            <person name="Mikheyev A.S."/>
        </authorList>
    </citation>
    <scope>NUCLEOTIDE SEQUENCE [LARGE SCALE GENOMIC DNA]</scope>
    <source>
        <strain evidence="2">Daus_M_001</strain>
        <tissue evidence="2">Leg muscle</tissue>
    </source>
</reference>
<protein>
    <submittedName>
        <fullName evidence="2">Uncharacterized protein</fullName>
    </submittedName>
</protein>
<dbReference type="EMBL" id="JARBHB010000012">
    <property type="protein sequence ID" value="KAJ8871356.1"/>
    <property type="molecule type" value="Genomic_DNA"/>
</dbReference>
<organism evidence="2 3">
    <name type="scientific">Dryococelus australis</name>
    <dbReference type="NCBI Taxonomy" id="614101"/>
    <lineage>
        <taxon>Eukaryota</taxon>
        <taxon>Metazoa</taxon>
        <taxon>Ecdysozoa</taxon>
        <taxon>Arthropoda</taxon>
        <taxon>Hexapoda</taxon>
        <taxon>Insecta</taxon>
        <taxon>Pterygota</taxon>
        <taxon>Neoptera</taxon>
        <taxon>Polyneoptera</taxon>
        <taxon>Phasmatodea</taxon>
        <taxon>Verophasmatodea</taxon>
        <taxon>Anareolatae</taxon>
        <taxon>Phasmatidae</taxon>
        <taxon>Eurycanthinae</taxon>
        <taxon>Dryococelus</taxon>
    </lineage>
</organism>
<feature type="region of interest" description="Disordered" evidence="1">
    <location>
        <begin position="1"/>
        <end position="22"/>
    </location>
</feature>
<name>A0ABQ9GH48_9NEOP</name>
<gene>
    <name evidence="2" type="ORF">PR048_027673</name>
</gene>
<evidence type="ECO:0000313" key="2">
    <source>
        <dbReference type="EMBL" id="KAJ8871356.1"/>
    </source>
</evidence>
<comment type="caution">
    <text evidence="2">The sequence shown here is derived from an EMBL/GenBank/DDBJ whole genome shotgun (WGS) entry which is preliminary data.</text>
</comment>
<feature type="compositionally biased region" description="Basic and acidic residues" evidence="1">
    <location>
        <begin position="1"/>
        <end position="17"/>
    </location>
</feature>
<proteinExistence type="predicted"/>
<dbReference type="Proteomes" id="UP001159363">
    <property type="component" value="Chromosome 11"/>
</dbReference>
<accession>A0ABQ9GH48</accession>
<evidence type="ECO:0000256" key="1">
    <source>
        <dbReference type="SAM" id="MobiDB-lite"/>
    </source>
</evidence>
<keyword evidence="3" id="KW-1185">Reference proteome</keyword>
<evidence type="ECO:0000313" key="3">
    <source>
        <dbReference type="Proteomes" id="UP001159363"/>
    </source>
</evidence>